<dbReference type="AlphaFoldDB" id="A0A1D9LL46"/>
<accession>A0A1D9LL46</accession>
<gene>
    <name evidence="1" type="ORF">BKX93_19495</name>
</gene>
<dbReference type="KEGG" id="cvc:BKX93_19495"/>
<name>A0A1D9LL46_9NEIS</name>
<organism evidence="1 2">
    <name type="scientific">Chromobacterium vaccinii</name>
    <dbReference type="NCBI Taxonomy" id="1108595"/>
    <lineage>
        <taxon>Bacteria</taxon>
        <taxon>Pseudomonadati</taxon>
        <taxon>Pseudomonadota</taxon>
        <taxon>Betaproteobacteria</taxon>
        <taxon>Neisseriales</taxon>
        <taxon>Chromobacteriaceae</taxon>
        <taxon>Chromobacterium</taxon>
    </lineage>
</organism>
<protein>
    <submittedName>
        <fullName evidence="1">Uncharacterized protein</fullName>
    </submittedName>
</protein>
<reference evidence="1 2" key="1">
    <citation type="submission" date="2016-10" db="EMBL/GenBank/DDBJ databases">
        <title>Chromobacterium muskegensis sp. nov., an insecticidal bacterium isolated from Sphagnum bogs.</title>
        <authorList>
            <person name="Sparks M.E."/>
            <person name="Blackburn M.B."/>
            <person name="Gundersen-Rindal D.E."/>
            <person name="Mitchell A."/>
            <person name="Farrar R."/>
            <person name="Kuhar D."/>
        </authorList>
    </citation>
    <scope>NUCLEOTIDE SEQUENCE [LARGE SCALE GENOMIC DNA]</scope>
    <source>
        <strain evidence="1 2">21-1</strain>
    </source>
</reference>
<sequence>MSLYAELVRHAADQYRAQLDALYARQHIIQQADRIAGLLSKAGLPARAQADEQFMPYVELSLAEELLSMRQAVLSYVCNVLECHLEGGAGAGGRDCYRILPAADSPEQIRLMLVVTGS</sequence>
<dbReference type="GeneID" id="68843389"/>
<dbReference type="EMBL" id="CP017707">
    <property type="protein sequence ID" value="AOZ51959.1"/>
    <property type="molecule type" value="Genomic_DNA"/>
</dbReference>
<evidence type="ECO:0000313" key="2">
    <source>
        <dbReference type="Proteomes" id="UP000178776"/>
    </source>
</evidence>
<dbReference type="Proteomes" id="UP000178776">
    <property type="component" value="Chromosome"/>
</dbReference>
<evidence type="ECO:0000313" key="1">
    <source>
        <dbReference type="EMBL" id="AOZ51959.1"/>
    </source>
</evidence>
<proteinExistence type="predicted"/>
<dbReference type="RefSeq" id="WP_046157119.1">
    <property type="nucleotide sequence ID" value="NZ_CP017707.1"/>
</dbReference>